<evidence type="ECO:0000256" key="5">
    <source>
        <dbReference type="SAM" id="Phobius"/>
    </source>
</evidence>
<keyword evidence="5" id="KW-1133">Transmembrane helix</keyword>
<evidence type="ECO:0000313" key="7">
    <source>
        <dbReference type="Proteomes" id="UP000039865"/>
    </source>
</evidence>
<dbReference type="OrthoDB" id="28293at2759"/>
<evidence type="ECO:0000256" key="1">
    <source>
        <dbReference type="ARBA" id="ARBA00022729"/>
    </source>
</evidence>
<accession>A0A078A6Z4</accession>
<feature type="region of interest" description="Disordered" evidence="4">
    <location>
        <begin position="468"/>
        <end position="492"/>
    </location>
</feature>
<keyword evidence="7" id="KW-1185">Reference proteome</keyword>
<feature type="compositionally biased region" description="Low complexity" evidence="4">
    <location>
        <begin position="472"/>
        <end position="492"/>
    </location>
</feature>
<organism evidence="6 7">
    <name type="scientific">Stylonychia lemnae</name>
    <name type="common">Ciliate</name>
    <dbReference type="NCBI Taxonomy" id="5949"/>
    <lineage>
        <taxon>Eukaryota</taxon>
        <taxon>Sar</taxon>
        <taxon>Alveolata</taxon>
        <taxon>Ciliophora</taxon>
        <taxon>Intramacronucleata</taxon>
        <taxon>Spirotrichea</taxon>
        <taxon>Stichotrichia</taxon>
        <taxon>Sporadotrichida</taxon>
        <taxon>Oxytrichidae</taxon>
        <taxon>Stylonychinae</taxon>
        <taxon>Stylonychia</taxon>
    </lineage>
</organism>
<keyword evidence="5" id="KW-0812">Transmembrane</keyword>
<proteinExistence type="predicted"/>
<keyword evidence="2" id="KW-0677">Repeat</keyword>
<dbReference type="InParanoid" id="A0A078A6Z4"/>
<dbReference type="InterPro" id="IPR011936">
    <property type="entry name" value="Myxo_disulph_rpt"/>
</dbReference>
<reference evidence="6 7" key="1">
    <citation type="submission" date="2014-06" db="EMBL/GenBank/DDBJ databases">
        <authorList>
            <person name="Swart Estienne"/>
        </authorList>
    </citation>
    <scope>NUCLEOTIDE SEQUENCE [LARGE SCALE GENOMIC DNA]</scope>
    <source>
        <strain evidence="6 7">130c</strain>
    </source>
</reference>
<evidence type="ECO:0000256" key="3">
    <source>
        <dbReference type="ARBA" id="ARBA00023157"/>
    </source>
</evidence>
<keyword evidence="3" id="KW-1015">Disulfide bond</keyword>
<dbReference type="NCBIfam" id="TIGR02232">
    <property type="entry name" value="myxo_disulf_rpt"/>
    <property type="match status" value="3"/>
</dbReference>
<sequence>MEYQSLERSVITGEPNLLKIKGKQSQCTLYCGQQSLACDDGNNLSGDGCNEFCEVEQGFTCIKNGIEKAICTRIYSFSNQQAMPPICGNGLIERGEECDDQNLVLPQKRKIMLGFEQDFRRWAKTSENQLNQNTEFNECIKDSNMAYYEECDDGDQTHQGGCDSQCRIKEGFTCHTQFGKKSICYPNCALGSSQCLDQNKIDNDGDKKLYKQEISTNFLILQLRSEIHCLEQTITKLLQFDCQFYLQKWCDQNCQIREGYHQNLMGEQAIITKSCFNSVTNQCYDNNKNPQPQVVYSGSGKNKKKSKQHPSAHKVATKKMEYLEQVRSVMMAQLIKMSINIQGILYLFFILILIILLQDVMISAKQNKVGPALKNKERNPSALRDAADMGFNAQIKIVLLVMGKYQQDNQFNKYRCDKYCQIEDGYSCVLNINSVDQSAKFFCYNQDEINQQKLPAQHQTVQQLRNLEESTTETTTSAPTTESTTATATTVASSTTQAATTTIAASTTVTTTSAPTTTIWPAPTQQSTTITTTFTTVTTTPEPAVVKQCKEVLSAFESEGEQITCKGMTSCPNGSIPPCVWVKKITTKCTVDSQNSNGRDLQSGISARLRMVSNGLPNHCFESGQQSTPRENQIDFEIRFKNKPRKNLKRNRVLEGSDRELEGSDRVLEDTDEEITMTLYNGDNQLSVNMALCDDAWTQTGFITSLYPDYIEYSGYLDGIVGIALNGVPIHTGNSEYGSDVYYPKSFGSKLYSSKKINLDTCLGSSEFSGYYHYYGWSPCILPRGPINSYFFTSCKNNEACLQDPLAYSLSFMTPQEKTIMIIGVARDGHSILGPYRRDGMLWQPCDVDLCNGVDIGGVYYYVTTMFHPYTVGCWGPSPMKTIAQQCSNNVQVCSGASMVKFFVHIISPIILVYFTMFM</sequence>
<keyword evidence="1" id="KW-0732">Signal</keyword>
<dbReference type="AlphaFoldDB" id="A0A078A6Z4"/>
<feature type="region of interest" description="Disordered" evidence="4">
    <location>
        <begin position="290"/>
        <end position="313"/>
    </location>
</feature>
<keyword evidence="5" id="KW-0472">Membrane</keyword>
<evidence type="ECO:0000256" key="2">
    <source>
        <dbReference type="ARBA" id="ARBA00022737"/>
    </source>
</evidence>
<evidence type="ECO:0000313" key="6">
    <source>
        <dbReference type="EMBL" id="CDW78025.1"/>
    </source>
</evidence>
<dbReference type="Proteomes" id="UP000039865">
    <property type="component" value="Unassembled WGS sequence"/>
</dbReference>
<protein>
    <submittedName>
        <fullName evidence="6">Uncharacterized protein</fullName>
    </submittedName>
</protein>
<gene>
    <name evidence="6" type="primary">Contig217.g254</name>
    <name evidence="6" type="ORF">STYLEM_6995</name>
</gene>
<dbReference type="EMBL" id="CCKQ01006705">
    <property type="protein sequence ID" value="CDW78025.1"/>
    <property type="molecule type" value="Genomic_DNA"/>
</dbReference>
<feature type="compositionally biased region" description="Basic residues" evidence="4">
    <location>
        <begin position="301"/>
        <end position="313"/>
    </location>
</feature>
<name>A0A078A6Z4_STYLE</name>
<feature type="transmembrane region" description="Helical" evidence="5">
    <location>
        <begin position="337"/>
        <end position="357"/>
    </location>
</feature>
<evidence type="ECO:0000256" key="4">
    <source>
        <dbReference type="SAM" id="MobiDB-lite"/>
    </source>
</evidence>
<feature type="transmembrane region" description="Helical" evidence="5">
    <location>
        <begin position="899"/>
        <end position="918"/>
    </location>
</feature>